<evidence type="ECO:0000256" key="2">
    <source>
        <dbReference type="SAM" id="MobiDB-lite"/>
    </source>
</evidence>
<feature type="coiled-coil region" evidence="1">
    <location>
        <begin position="45"/>
        <end position="72"/>
    </location>
</feature>
<accession>A0A8H6J3T8</accession>
<gene>
    <name evidence="3" type="ORF">CPLU01_15936</name>
</gene>
<dbReference type="AlphaFoldDB" id="A0A8H6J3T8"/>
<reference evidence="3" key="1">
    <citation type="journal article" date="2020" name="Phytopathology">
        <title>Genome Sequence Resources of Colletotrichum truncatum, C. plurivorum, C. musicola, and C. sojae: Four Species Pathogenic to Soybean (Glycine max).</title>
        <authorList>
            <person name="Rogerio F."/>
            <person name="Boufleur T.R."/>
            <person name="Ciampi-Guillardi M."/>
            <person name="Sukno S.A."/>
            <person name="Thon M.R."/>
            <person name="Massola Junior N.S."/>
            <person name="Baroncelli R."/>
        </authorList>
    </citation>
    <scope>NUCLEOTIDE SEQUENCE</scope>
    <source>
        <strain evidence="3">LFN00145</strain>
    </source>
</reference>
<feature type="region of interest" description="Disordered" evidence="2">
    <location>
        <begin position="160"/>
        <end position="194"/>
    </location>
</feature>
<proteinExistence type="predicted"/>
<sequence>MEVTRSATTVRPENLTARLVAVIIHEMTTCISCWREYAASKDMRLQQLHRDNQKHQARIEDQNRTIEAQAEHIRRLEFDISPVGLSYGTVSPAALCISLQDFKTSDSVLDAQSSFAGEALENSLQETYGQSPDGDDPDIADDAFAPLMALAVTAAEDIAGQDPDAGEVARTEVQSPVKRHIEEAETASKRGRHM</sequence>
<dbReference type="Proteomes" id="UP000654918">
    <property type="component" value="Unassembled WGS sequence"/>
</dbReference>
<evidence type="ECO:0000313" key="4">
    <source>
        <dbReference type="Proteomes" id="UP000654918"/>
    </source>
</evidence>
<keyword evidence="1" id="KW-0175">Coiled coil</keyword>
<keyword evidence="4" id="KW-1185">Reference proteome</keyword>
<organism evidence="3 4">
    <name type="scientific">Colletotrichum plurivorum</name>
    <dbReference type="NCBI Taxonomy" id="2175906"/>
    <lineage>
        <taxon>Eukaryota</taxon>
        <taxon>Fungi</taxon>
        <taxon>Dikarya</taxon>
        <taxon>Ascomycota</taxon>
        <taxon>Pezizomycotina</taxon>
        <taxon>Sordariomycetes</taxon>
        <taxon>Hypocreomycetidae</taxon>
        <taxon>Glomerellales</taxon>
        <taxon>Glomerellaceae</taxon>
        <taxon>Colletotrichum</taxon>
        <taxon>Colletotrichum orchidearum species complex</taxon>
    </lineage>
</organism>
<evidence type="ECO:0000256" key="1">
    <source>
        <dbReference type="SAM" id="Coils"/>
    </source>
</evidence>
<feature type="compositionally biased region" description="Basic and acidic residues" evidence="2">
    <location>
        <begin position="179"/>
        <end position="188"/>
    </location>
</feature>
<protein>
    <submittedName>
        <fullName evidence="3">Uncharacterized protein</fullName>
    </submittedName>
</protein>
<dbReference type="EMBL" id="WIGO01000709">
    <property type="protein sequence ID" value="KAF6806009.1"/>
    <property type="molecule type" value="Genomic_DNA"/>
</dbReference>
<name>A0A8H6J3T8_9PEZI</name>
<evidence type="ECO:0000313" key="3">
    <source>
        <dbReference type="EMBL" id="KAF6806009.1"/>
    </source>
</evidence>
<comment type="caution">
    <text evidence="3">The sequence shown here is derived from an EMBL/GenBank/DDBJ whole genome shotgun (WGS) entry which is preliminary data.</text>
</comment>